<evidence type="ECO:0000256" key="3">
    <source>
        <dbReference type="RuleBase" id="RU000363"/>
    </source>
</evidence>
<sequence>MSTLAANPSAPLVFITGASSGIGQALALRYYQAGWRLALLARRTEVVTTWAQAEGLDAARWAVYEADVVDAQALQTAAAHCVTTQGLPDTVIASAGVSIGVDTALAEDLPVFKQVLDTNLYGTAVSFQPFIEPMRRRGSGRLVGVASVAAIRGLAGHGAYCASKAGVVSYCEALRLECRGSGVQVVTLVPGYVDTPLTRVNSYSMPFLMPASVFADRAFKSIESGCSYRVIPWQMGWVAKLMRVLPNPLFDRLFSGRGRKPRQG</sequence>
<gene>
    <name evidence="4" type="ORF">I7X43_12260</name>
</gene>
<comment type="similarity">
    <text evidence="1 3">Belongs to the short-chain dehydrogenases/reductases (SDR) family.</text>
</comment>
<dbReference type="InterPro" id="IPR036291">
    <property type="entry name" value="NAD(P)-bd_dom_sf"/>
</dbReference>
<dbReference type="Gene3D" id="3.40.50.720">
    <property type="entry name" value="NAD(P)-binding Rossmann-like Domain"/>
    <property type="match status" value="1"/>
</dbReference>
<evidence type="ECO:0000256" key="2">
    <source>
        <dbReference type="ARBA" id="ARBA00023002"/>
    </source>
</evidence>
<reference evidence="4" key="1">
    <citation type="submission" date="2020-12" db="EMBL/GenBank/DDBJ databases">
        <title>The genome sequence of Inhella sp. 4Y17.</title>
        <authorList>
            <person name="Liu Y."/>
        </authorList>
    </citation>
    <scope>NUCLEOTIDE SEQUENCE</scope>
    <source>
        <strain evidence="4">4Y10</strain>
    </source>
</reference>
<organism evidence="4 5">
    <name type="scientific">Inhella gelatinilytica</name>
    <dbReference type="NCBI Taxonomy" id="2795030"/>
    <lineage>
        <taxon>Bacteria</taxon>
        <taxon>Pseudomonadati</taxon>
        <taxon>Pseudomonadota</taxon>
        <taxon>Betaproteobacteria</taxon>
        <taxon>Burkholderiales</taxon>
        <taxon>Sphaerotilaceae</taxon>
        <taxon>Inhella</taxon>
    </lineage>
</organism>
<protein>
    <submittedName>
        <fullName evidence="4">SDR family oxidoreductase</fullName>
    </submittedName>
</protein>
<dbReference type="PANTHER" id="PTHR43391">
    <property type="entry name" value="RETINOL DEHYDROGENASE-RELATED"/>
    <property type="match status" value="1"/>
</dbReference>
<dbReference type="Proteomes" id="UP000620139">
    <property type="component" value="Unassembled WGS sequence"/>
</dbReference>
<dbReference type="SUPFAM" id="SSF51735">
    <property type="entry name" value="NAD(P)-binding Rossmann-fold domains"/>
    <property type="match status" value="1"/>
</dbReference>
<dbReference type="GO" id="GO:0016491">
    <property type="term" value="F:oxidoreductase activity"/>
    <property type="evidence" value="ECO:0007669"/>
    <property type="project" value="UniProtKB-KW"/>
</dbReference>
<dbReference type="NCBIfam" id="NF005437">
    <property type="entry name" value="PRK07024.1"/>
    <property type="match status" value="1"/>
</dbReference>
<keyword evidence="5" id="KW-1185">Reference proteome</keyword>
<evidence type="ECO:0000313" key="4">
    <source>
        <dbReference type="EMBL" id="MBH9553615.1"/>
    </source>
</evidence>
<dbReference type="PROSITE" id="PS00061">
    <property type="entry name" value="ADH_SHORT"/>
    <property type="match status" value="1"/>
</dbReference>
<dbReference type="InterPro" id="IPR020904">
    <property type="entry name" value="Sc_DH/Rdtase_CS"/>
</dbReference>
<dbReference type="PRINTS" id="PR00081">
    <property type="entry name" value="GDHRDH"/>
</dbReference>
<dbReference type="Pfam" id="PF00106">
    <property type="entry name" value="adh_short"/>
    <property type="match status" value="1"/>
</dbReference>
<comment type="caution">
    <text evidence="4">The sequence shown here is derived from an EMBL/GenBank/DDBJ whole genome shotgun (WGS) entry which is preliminary data.</text>
</comment>
<dbReference type="AlphaFoldDB" id="A0A931IVK6"/>
<name>A0A931IVK6_9BURK</name>
<proteinExistence type="inferred from homology"/>
<dbReference type="PRINTS" id="PR00080">
    <property type="entry name" value="SDRFAMILY"/>
</dbReference>
<dbReference type="EMBL" id="JAEDAL010000006">
    <property type="protein sequence ID" value="MBH9553615.1"/>
    <property type="molecule type" value="Genomic_DNA"/>
</dbReference>
<evidence type="ECO:0000256" key="1">
    <source>
        <dbReference type="ARBA" id="ARBA00006484"/>
    </source>
</evidence>
<dbReference type="InterPro" id="IPR002347">
    <property type="entry name" value="SDR_fam"/>
</dbReference>
<keyword evidence="2" id="KW-0560">Oxidoreductase</keyword>
<evidence type="ECO:0000313" key="5">
    <source>
        <dbReference type="Proteomes" id="UP000620139"/>
    </source>
</evidence>
<accession>A0A931IVK6</accession>
<dbReference type="RefSeq" id="WP_198101231.1">
    <property type="nucleotide sequence ID" value="NZ_JAEDAL010000006.1"/>
</dbReference>
<dbReference type="PANTHER" id="PTHR43391:SF94">
    <property type="entry name" value="OXIDOREDUCTASE-RELATED"/>
    <property type="match status" value="1"/>
</dbReference>